<evidence type="ECO:0000313" key="2">
    <source>
        <dbReference type="Proteomes" id="UP000217895"/>
    </source>
</evidence>
<sequence length="82" mass="9803">MIRKNGHRQGKQNYRCKDCDRQFITVHTRRGYSDEVKQICLRMYHLGLKLREIERLTGIRHTTIHSWVKQSKSDVMSSSNNK</sequence>
<dbReference type="InterPro" id="IPR051354">
    <property type="entry name" value="Transposase_27_IS1"/>
</dbReference>
<dbReference type="PANTHER" id="PTHR33293:SF1">
    <property type="entry name" value="INSERTION ELEMENT IS1 1 PROTEIN INSB-RELATED"/>
    <property type="match status" value="1"/>
</dbReference>
<dbReference type="AlphaFoldDB" id="A0A1Z4JJM8"/>
<keyword evidence="2" id="KW-1185">Reference proteome</keyword>
<organism evidence="1 2">
    <name type="scientific">Leptolyngbya boryana NIES-2135</name>
    <dbReference type="NCBI Taxonomy" id="1973484"/>
    <lineage>
        <taxon>Bacteria</taxon>
        <taxon>Bacillati</taxon>
        <taxon>Cyanobacteriota</taxon>
        <taxon>Cyanophyceae</taxon>
        <taxon>Leptolyngbyales</taxon>
        <taxon>Leptolyngbyaceae</taxon>
        <taxon>Leptolyngbya group</taxon>
        <taxon>Leptolyngbya</taxon>
    </lineage>
</organism>
<evidence type="ECO:0000313" key="1">
    <source>
        <dbReference type="EMBL" id="BAY56888.1"/>
    </source>
</evidence>
<reference evidence="1 2" key="1">
    <citation type="submission" date="2017-06" db="EMBL/GenBank/DDBJ databases">
        <title>Genome sequencing of cyanobaciteial culture collection at National Institute for Environmental Studies (NIES).</title>
        <authorList>
            <person name="Hirose Y."/>
            <person name="Shimura Y."/>
            <person name="Fujisawa T."/>
            <person name="Nakamura Y."/>
            <person name="Kawachi M."/>
        </authorList>
    </citation>
    <scope>NUCLEOTIDE SEQUENCE [LARGE SCALE GENOMIC DNA]</scope>
    <source>
        <strain evidence="1 2">NIES-2135</strain>
    </source>
</reference>
<dbReference type="Proteomes" id="UP000217895">
    <property type="component" value="Chromosome"/>
</dbReference>
<dbReference type="PANTHER" id="PTHR33293">
    <property type="entry name" value="INSERTION ELEMENT IS1 1 PROTEIN INSB-RELATED"/>
    <property type="match status" value="1"/>
</dbReference>
<dbReference type="SUPFAM" id="SSF46689">
    <property type="entry name" value="Homeodomain-like"/>
    <property type="match status" value="1"/>
</dbReference>
<protein>
    <submittedName>
        <fullName evidence="1">IS1 transposase</fullName>
    </submittedName>
</protein>
<dbReference type="InterPro" id="IPR009057">
    <property type="entry name" value="Homeodomain-like_sf"/>
</dbReference>
<gene>
    <name evidence="1" type="ORF">NIES2135_37500</name>
</gene>
<dbReference type="EMBL" id="AP018203">
    <property type="protein sequence ID" value="BAY56888.1"/>
    <property type="molecule type" value="Genomic_DNA"/>
</dbReference>
<name>A0A1Z4JJM8_LEPBY</name>
<proteinExistence type="predicted"/>
<accession>A0A1Z4JJM8</accession>